<evidence type="ECO:0000313" key="7">
    <source>
        <dbReference type="EMBL" id="BAX80535.1"/>
    </source>
</evidence>
<keyword evidence="4" id="KW-0804">Transcription</keyword>
<proteinExistence type="inferred from homology"/>
<keyword evidence="8" id="KW-1185">Reference proteome</keyword>
<dbReference type="Pfam" id="PF08281">
    <property type="entry name" value="Sigma70_r4_2"/>
    <property type="match status" value="1"/>
</dbReference>
<dbReference type="Proteomes" id="UP000218267">
    <property type="component" value="Chromosome"/>
</dbReference>
<dbReference type="SUPFAM" id="SSF88946">
    <property type="entry name" value="Sigma2 domain of RNA polymerase sigma factors"/>
    <property type="match status" value="1"/>
</dbReference>
<dbReference type="InterPro" id="IPR039425">
    <property type="entry name" value="RNA_pol_sigma-70-like"/>
</dbReference>
<dbReference type="EMBL" id="AP018042">
    <property type="protein sequence ID" value="BAX80535.1"/>
    <property type="molecule type" value="Genomic_DNA"/>
</dbReference>
<evidence type="ECO:0000259" key="6">
    <source>
        <dbReference type="Pfam" id="PF08281"/>
    </source>
</evidence>
<evidence type="ECO:0000313" key="8">
    <source>
        <dbReference type="Proteomes" id="UP000218267"/>
    </source>
</evidence>
<evidence type="ECO:0000256" key="4">
    <source>
        <dbReference type="ARBA" id="ARBA00023163"/>
    </source>
</evidence>
<reference evidence="8" key="2">
    <citation type="journal article" date="2020" name="Antonie Van Leeuwenhoek">
        <title>Labilibaculum antarcticum sp. nov., a novel facultative anaerobic, psychrotorelant bacterium isolated from marine sediment of Antarctica.</title>
        <authorList>
            <person name="Watanabe M."/>
            <person name="Kojima H."/>
            <person name="Fukui M."/>
        </authorList>
    </citation>
    <scope>NUCLEOTIDE SEQUENCE [LARGE SCALE GENOMIC DNA]</scope>
    <source>
        <strain evidence="8">SPP2</strain>
    </source>
</reference>
<evidence type="ECO:0000256" key="1">
    <source>
        <dbReference type="ARBA" id="ARBA00010641"/>
    </source>
</evidence>
<dbReference type="Gene3D" id="1.10.10.10">
    <property type="entry name" value="Winged helix-like DNA-binding domain superfamily/Winged helix DNA-binding domain"/>
    <property type="match status" value="1"/>
</dbReference>
<dbReference type="OrthoDB" id="9782991at2"/>
<evidence type="ECO:0000256" key="3">
    <source>
        <dbReference type="ARBA" id="ARBA00023082"/>
    </source>
</evidence>
<dbReference type="Pfam" id="PF04542">
    <property type="entry name" value="Sigma70_r2"/>
    <property type="match status" value="1"/>
</dbReference>
<dbReference type="CDD" id="cd06171">
    <property type="entry name" value="Sigma70_r4"/>
    <property type="match status" value="1"/>
</dbReference>
<dbReference type="InterPro" id="IPR036388">
    <property type="entry name" value="WH-like_DNA-bd_sf"/>
</dbReference>
<evidence type="ECO:0000256" key="2">
    <source>
        <dbReference type="ARBA" id="ARBA00023015"/>
    </source>
</evidence>
<dbReference type="NCBIfam" id="TIGR02937">
    <property type="entry name" value="sigma70-ECF"/>
    <property type="match status" value="1"/>
</dbReference>
<comment type="similarity">
    <text evidence="1">Belongs to the sigma-70 factor family. ECF subfamily.</text>
</comment>
<evidence type="ECO:0008006" key="9">
    <source>
        <dbReference type="Google" id="ProtNLM"/>
    </source>
</evidence>
<dbReference type="NCBIfam" id="TIGR02985">
    <property type="entry name" value="Sig70_bacteroi1"/>
    <property type="match status" value="1"/>
</dbReference>
<dbReference type="GO" id="GO:0003677">
    <property type="term" value="F:DNA binding"/>
    <property type="evidence" value="ECO:0007669"/>
    <property type="project" value="InterPro"/>
</dbReference>
<dbReference type="InterPro" id="IPR013325">
    <property type="entry name" value="RNA_pol_sigma_r2"/>
</dbReference>
<dbReference type="GO" id="GO:0006352">
    <property type="term" value="P:DNA-templated transcription initiation"/>
    <property type="evidence" value="ECO:0007669"/>
    <property type="project" value="InterPro"/>
</dbReference>
<feature type="domain" description="RNA polymerase sigma-70 region 2" evidence="5">
    <location>
        <begin position="9"/>
        <end position="74"/>
    </location>
</feature>
<dbReference type="GO" id="GO:0016987">
    <property type="term" value="F:sigma factor activity"/>
    <property type="evidence" value="ECO:0007669"/>
    <property type="project" value="UniProtKB-KW"/>
</dbReference>
<keyword evidence="3" id="KW-0731">Sigma factor</keyword>
<dbReference type="RefSeq" id="WP_096429384.1">
    <property type="nucleotide sequence ID" value="NZ_AP018042.1"/>
</dbReference>
<organism evidence="7 8">
    <name type="scientific">Labilibaculum antarcticum</name>
    <dbReference type="NCBI Taxonomy" id="1717717"/>
    <lineage>
        <taxon>Bacteria</taxon>
        <taxon>Pseudomonadati</taxon>
        <taxon>Bacteroidota</taxon>
        <taxon>Bacteroidia</taxon>
        <taxon>Marinilabiliales</taxon>
        <taxon>Marinifilaceae</taxon>
        <taxon>Labilibaculum</taxon>
    </lineage>
</organism>
<dbReference type="InterPro" id="IPR007627">
    <property type="entry name" value="RNA_pol_sigma70_r2"/>
</dbReference>
<protein>
    <recommendedName>
        <fullName evidence="9">RNA polymerase subunit sigma-24</fullName>
    </recommendedName>
</protein>
<accession>A0A1Y1CJL2</accession>
<dbReference type="InterPro" id="IPR013324">
    <property type="entry name" value="RNA_pol_sigma_r3/r4-like"/>
</dbReference>
<dbReference type="SUPFAM" id="SSF88659">
    <property type="entry name" value="Sigma3 and sigma4 domains of RNA polymerase sigma factors"/>
    <property type="match status" value="1"/>
</dbReference>
<dbReference type="InterPro" id="IPR014284">
    <property type="entry name" value="RNA_pol_sigma-70_dom"/>
</dbReference>
<dbReference type="Gene3D" id="1.10.1740.10">
    <property type="match status" value="1"/>
</dbReference>
<dbReference type="InterPro" id="IPR014327">
    <property type="entry name" value="RNA_pol_sigma70_bacteroid"/>
</dbReference>
<evidence type="ECO:0000259" key="5">
    <source>
        <dbReference type="Pfam" id="PF04542"/>
    </source>
</evidence>
<sequence>MTQEEFKLLFDNHFDSIRNYIYYRSRDEELATDIAQDSFMKLWEKNLDFDEKPLRSLLYKIAGDLFISKYRREKVAQKYLVKLEPAVDNHTPEDQLAYKELKTKYETALEELSEKQRTVFLMSRMEGLKYQEIADRLELSVKAVEKRMSYALSYLRNALGR</sequence>
<dbReference type="InterPro" id="IPR013249">
    <property type="entry name" value="RNA_pol_sigma70_r4_t2"/>
</dbReference>
<dbReference type="PANTHER" id="PTHR43133">
    <property type="entry name" value="RNA POLYMERASE ECF-TYPE SIGMA FACTO"/>
    <property type="match status" value="1"/>
</dbReference>
<keyword evidence="2" id="KW-0805">Transcription regulation</keyword>
<feature type="domain" description="RNA polymerase sigma factor 70 region 4 type 2" evidence="6">
    <location>
        <begin position="105"/>
        <end position="152"/>
    </location>
</feature>
<gene>
    <name evidence="7" type="ORF">ALGA_2202</name>
</gene>
<dbReference type="PANTHER" id="PTHR43133:SF46">
    <property type="entry name" value="RNA POLYMERASE SIGMA-70 FACTOR ECF SUBFAMILY"/>
    <property type="match status" value="1"/>
</dbReference>
<dbReference type="KEGG" id="mbas:ALGA_2202"/>
<name>A0A1Y1CJL2_9BACT</name>
<reference evidence="7 8" key="1">
    <citation type="journal article" date="2018" name="Mar. Genomics">
        <title>Complete genome sequence of Marinifilaceae bacterium strain SPP2, isolated from the Antarctic marine sediment.</title>
        <authorList>
            <person name="Watanabe M."/>
            <person name="Kojima H."/>
            <person name="Fukui M."/>
        </authorList>
    </citation>
    <scope>NUCLEOTIDE SEQUENCE [LARGE SCALE GENOMIC DNA]</scope>
    <source>
        <strain evidence="7 8">SPP2</strain>
    </source>
</reference>
<dbReference type="AlphaFoldDB" id="A0A1Y1CJL2"/>